<evidence type="ECO:0000256" key="1">
    <source>
        <dbReference type="SAM" id="Phobius"/>
    </source>
</evidence>
<feature type="transmembrane region" description="Helical" evidence="1">
    <location>
        <begin position="53"/>
        <end position="74"/>
    </location>
</feature>
<proteinExistence type="predicted"/>
<gene>
    <name evidence="2" type="ordered locus">Hden_1602</name>
</gene>
<organism evidence="2 3">
    <name type="scientific">Hyphomicrobium denitrificans (strain ATCC 51888 / DSM 1869 / NCIMB 11706 / TK 0415)</name>
    <dbReference type="NCBI Taxonomy" id="582899"/>
    <lineage>
        <taxon>Bacteria</taxon>
        <taxon>Pseudomonadati</taxon>
        <taxon>Pseudomonadota</taxon>
        <taxon>Alphaproteobacteria</taxon>
        <taxon>Hyphomicrobiales</taxon>
        <taxon>Hyphomicrobiaceae</taxon>
        <taxon>Hyphomicrobium</taxon>
    </lineage>
</organism>
<keyword evidence="3" id="KW-1185">Reference proteome</keyword>
<dbReference type="InterPro" id="IPR005325">
    <property type="entry name" value="DUF308_memb"/>
</dbReference>
<protein>
    <recommendedName>
        <fullName evidence="4">HdeD protein</fullName>
    </recommendedName>
</protein>
<name>D8JYF7_HYPDA</name>
<dbReference type="OrthoDB" id="193343at2"/>
<evidence type="ECO:0000313" key="2">
    <source>
        <dbReference type="EMBL" id="ADJ23409.1"/>
    </source>
</evidence>
<dbReference type="PANTHER" id="PTHR34989:SF1">
    <property type="entry name" value="PROTEIN HDED"/>
    <property type="match status" value="1"/>
</dbReference>
<dbReference type="eggNOG" id="COG3247">
    <property type="taxonomic scope" value="Bacteria"/>
</dbReference>
<reference evidence="3" key="1">
    <citation type="journal article" date="2011" name="J. Bacteriol.">
        <title>Genome sequences of eight morphologically diverse alphaproteobacteria.</title>
        <authorList>
            <consortium name="US DOE Joint Genome Institute"/>
            <person name="Brown P.J."/>
            <person name="Kysela D.T."/>
            <person name="Buechlein A."/>
            <person name="Hemmerich C."/>
            <person name="Brun Y.V."/>
        </authorList>
    </citation>
    <scope>NUCLEOTIDE SEQUENCE [LARGE SCALE GENOMIC DNA]</scope>
    <source>
        <strain evidence="3">ATCC 51888 / DSM 1869 / NCIB 11706 / TK 0415</strain>
    </source>
</reference>
<keyword evidence="1" id="KW-0812">Transmembrane</keyword>
<dbReference type="PANTHER" id="PTHR34989">
    <property type="entry name" value="PROTEIN HDED"/>
    <property type="match status" value="1"/>
</dbReference>
<keyword evidence="1" id="KW-1133">Transmembrane helix</keyword>
<dbReference type="InterPro" id="IPR052712">
    <property type="entry name" value="Acid_resist_chaperone_HdeD"/>
</dbReference>
<dbReference type="STRING" id="582899.Hden_1602"/>
<dbReference type="Pfam" id="PF03729">
    <property type="entry name" value="DUF308"/>
    <property type="match status" value="1"/>
</dbReference>
<feature type="transmembrane region" description="Helical" evidence="1">
    <location>
        <begin position="163"/>
        <end position="185"/>
    </location>
</feature>
<accession>D8JYF7</accession>
<dbReference type="RefSeq" id="WP_013215568.1">
    <property type="nucleotide sequence ID" value="NC_014313.1"/>
</dbReference>
<dbReference type="HOGENOM" id="CLU_091585_5_2_5"/>
<dbReference type="KEGG" id="hdn:Hden_1602"/>
<dbReference type="Proteomes" id="UP000002033">
    <property type="component" value="Chromosome"/>
</dbReference>
<feature type="transmembrane region" description="Helical" evidence="1">
    <location>
        <begin position="106"/>
        <end position="126"/>
    </location>
</feature>
<dbReference type="AlphaFoldDB" id="D8JYF7"/>
<feature type="transmembrane region" description="Helical" evidence="1">
    <location>
        <begin position="138"/>
        <end position="157"/>
    </location>
</feature>
<evidence type="ECO:0008006" key="4">
    <source>
        <dbReference type="Google" id="ProtNLM"/>
    </source>
</evidence>
<feature type="transmembrane region" description="Helical" evidence="1">
    <location>
        <begin position="81"/>
        <end position="100"/>
    </location>
</feature>
<dbReference type="EMBL" id="CP002083">
    <property type="protein sequence ID" value="ADJ23409.1"/>
    <property type="molecule type" value="Genomic_DNA"/>
</dbReference>
<dbReference type="GO" id="GO:0005886">
    <property type="term" value="C:plasma membrane"/>
    <property type="evidence" value="ECO:0007669"/>
    <property type="project" value="TreeGrafter"/>
</dbReference>
<sequence length="195" mass="20927">MATRTYPPGTVLMRPMLDGLARNWWLILLRGICAIIFGLLTIMWPGLSLLTLVILYGVFALFDGGFAIGAAIMGDTPTPRWWLALVGVLGILAGAVTLAWPGITGLVLLYFIAGWAIAAGVFEIVGAIRLRKEIDGEWLLIASGVVSVLFGVLILMFPGAGALGLAFTIGIFALIYGFLLVGFSLRLRKHAEVRI</sequence>
<keyword evidence="1" id="KW-0472">Membrane</keyword>
<feature type="transmembrane region" description="Helical" evidence="1">
    <location>
        <begin position="24"/>
        <end position="47"/>
    </location>
</feature>
<evidence type="ECO:0000313" key="3">
    <source>
        <dbReference type="Proteomes" id="UP000002033"/>
    </source>
</evidence>